<sequence>MRLLNSNCVAATATRWTFQCSMAELQSSMFYIPARPPQVHAWVAPVTQRDIAVNRRFATKEYVPNSMHL</sequence>
<protein>
    <submittedName>
        <fullName evidence="1">Uncharacterized protein</fullName>
    </submittedName>
</protein>
<evidence type="ECO:0000313" key="2">
    <source>
        <dbReference type="Proteomes" id="UP000078397"/>
    </source>
</evidence>
<reference evidence="1 2" key="1">
    <citation type="journal article" date="2016" name="PLoS Pathog.">
        <title>Biosynthesis of antibiotic leucinostatins in bio-control fungus Purpureocillium lilacinum and their inhibition on phytophthora revealed by genome mining.</title>
        <authorList>
            <person name="Wang G."/>
            <person name="Liu Z."/>
            <person name="Lin R."/>
            <person name="Li E."/>
            <person name="Mao Z."/>
            <person name="Ling J."/>
            <person name="Yang Y."/>
            <person name="Yin W.B."/>
            <person name="Xie B."/>
        </authorList>
    </citation>
    <scope>NUCLEOTIDE SEQUENCE [LARGE SCALE GENOMIC DNA]</scope>
    <source>
        <strain evidence="1">170</strain>
    </source>
</reference>
<dbReference type="AlphaFoldDB" id="A0A179G387"/>
<name>A0A179G387_METCM</name>
<organism evidence="1 2">
    <name type="scientific">Pochonia chlamydosporia 170</name>
    <dbReference type="NCBI Taxonomy" id="1380566"/>
    <lineage>
        <taxon>Eukaryota</taxon>
        <taxon>Fungi</taxon>
        <taxon>Dikarya</taxon>
        <taxon>Ascomycota</taxon>
        <taxon>Pezizomycotina</taxon>
        <taxon>Sordariomycetes</taxon>
        <taxon>Hypocreomycetidae</taxon>
        <taxon>Hypocreales</taxon>
        <taxon>Clavicipitaceae</taxon>
        <taxon>Pochonia</taxon>
    </lineage>
</organism>
<proteinExistence type="predicted"/>
<dbReference type="GeneID" id="28856854"/>
<dbReference type="EMBL" id="LSBJ02000001">
    <property type="protein sequence ID" value="OAQ72342.2"/>
    <property type="molecule type" value="Genomic_DNA"/>
</dbReference>
<dbReference type="Proteomes" id="UP000078397">
    <property type="component" value="Unassembled WGS sequence"/>
</dbReference>
<dbReference type="KEGG" id="pchm:VFPPC_15107"/>
<gene>
    <name evidence="1" type="ORF">VFPPC_15107</name>
</gene>
<keyword evidence="2" id="KW-1185">Reference proteome</keyword>
<dbReference type="RefSeq" id="XP_018148425.2">
    <property type="nucleotide sequence ID" value="XM_018292860.2"/>
</dbReference>
<evidence type="ECO:0000313" key="1">
    <source>
        <dbReference type="EMBL" id="OAQ72342.2"/>
    </source>
</evidence>
<comment type="caution">
    <text evidence="1">The sequence shown here is derived from an EMBL/GenBank/DDBJ whole genome shotgun (WGS) entry which is preliminary data.</text>
</comment>
<accession>A0A179G387</accession>